<proteinExistence type="predicted"/>
<dbReference type="Proteomes" id="UP000027195">
    <property type="component" value="Unassembled WGS sequence"/>
</dbReference>
<dbReference type="AlphaFoldDB" id="A0A067M4Z8"/>
<dbReference type="InParanoid" id="A0A067M4Z8"/>
<evidence type="ECO:0000313" key="3">
    <source>
        <dbReference type="Proteomes" id="UP000027195"/>
    </source>
</evidence>
<feature type="region of interest" description="Disordered" evidence="1">
    <location>
        <begin position="1"/>
        <end position="46"/>
    </location>
</feature>
<accession>A0A067M4Z8</accession>
<dbReference type="HOGENOM" id="CLU_2157962_0_0_1"/>
<protein>
    <submittedName>
        <fullName evidence="2">Uncharacterized protein</fullName>
    </submittedName>
</protein>
<reference evidence="3" key="1">
    <citation type="journal article" date="2014" name="Proc. Natl. Acad. Sci. U.S.A.">
        <title>Extensive sampling of basidiomycete genomes demonstrates inadequacy of the white-rot/brown-rot paradigm for wood decay fungi.</title>
        <authorList>
            <person name="Riley R."/>
            <person name="Salamov A.A."/>
            <person name="Brown D.W."/>
            <person name="Nagy L.G."/>
            <person name="Floudas D."/>
            <person name="Held B.W."/>
            <person name="Levasseur A."/>
            <person name="Lombard V."/>
            <person name="Morin E."/>
            <person name="Otillar R."/>
            <person name="Lindquist E.A."/>
            <person name="Sun H."/>
            <person name="LaButti K.M."/>
            <person name="Schmutz J."/>
            <person name="Jabbour D."/>
            <person name="Luo H."/>
            <person name="Baker S.E."/>
            <person name="Pisabarro A.G."/>
            <person name="Walton J.D."/>
            <person name="Blanchette R.A."/>
            <person name="Henrissat B."/>
            <person name="Martin F."/>
            <person name="Cullen D."/>
            <person name="Hibbett D.S."/>
            <person name="Grigoriev I.V."/>
        </authorList>
    </citation>
    <scope>NUCLEOTIDE SEQUENCE [LARGE SCALE GENOMIC DNA]</scope>
    <source>
        <strain evidence="3">FD-172 SS1</strain>
    </source>
</reference>
<keyword evidence="3" id="KW-1185">Reference proteome</keyword>
<gene>
    <name evidence="2" type="ORF">BOTBODRAFT_39429</name>
</gene>
<feature type="compositionally biased region" description="Polar residues" evidence="1">
    <location>
        <begin position="33"/>
        <end position="46"/>
    </location>
</feature>
<evidence type="ECO:0000256" key="1">
    <source>
        <dbReference type="SAM" id="MobiDB-lite"/>
    </source>
</evidence>
<name>A0A067M4Z8_BOTB1</name>
<evidence type="ECO:0000313" key="2">
    <source>
        <dbReference type="EMBL" id="KDQ06666.1"/>
    </source>
</evidence>
<sequence>MVRLKRKQASPAACRRPKHSIASISDRRRTPHRTPNTARQSAAMQSNVDLEAQATTASLSVWLARQHWLARRAVAVRRRLMIILRQMRATLAWPMSSVKEAHFSRRVAFFL</sequence>
<organism evidence="2 3">
    <name type="scientific">Botryobasidium botryosum (strain FD-172 SS1)</name>
    <dbReference type="NCBI Taxonomy" id="930990"/>
    <lineage>
        <taxon>Eukaryota</taxon>
        <taxon>Fungi</taxon>
        <taxon>Dikarya</taxon>
        <taxon>Basidiomycota</taxon>
        <taxon>Agaricomycotina</taxon>
        <taxon>Agaricomycetes</taxon>
        <taxon>Cantharellales</taxon>
        <taxon>Botryobasidiaceae</taxon>
        <taxon>Botryobasidium</taxon>
    </lineage>
</organism>
<dbReference type="EMBL" id="KL198127">
    <property type="protein sequence ID" value="KDQ06666.1"/>
    <property type="molecule type" value="Genomic_DNA"/>
</dbReference>